<sequence>MTYMDLIDEIKFIGFPCTYGSFKSQPPIPFVTVQLAYNNDMIADNHNYKDIGNYQLEYYNSIKYPPDEQKIENKLKELRLPYSKVESFLDSEDLYQIIYEIQLI</sequence>
<proteinExistence type="predicted"/>
<dbReference type="OrthoDB" id="2061576at2"/>
<dbReference type="RefSeq" id="WP_068717997.1">
    <property type="nucleotide sequence ID" value="NZ_LWDV01000009.1"/>
</dbReference>
<reference evidence="2" key="1">
    <citation type="submission" date="2016-07" db="EMBL/GenBank/DDBJ databases">
        <authorList>
            <person name="Florea S."/>
            <person name="Webb J.S."/>
            <person name="Jaromczyk J."/>
            <person name="Schardl C.L."/>
        </authorList>
    </citation>
    <scope>NUCLEOTIDE SEQUENCE [LARGE SCALE GENOMIC DNA]</scope>
    <source>
        <strain evidence="2">Z6</strain>
    </source>
</reference>
<protein>
    <submittedName>
        <fullName evidence="1">Uncharacterized protein</fullName>
    </submittedName>
</protein>
<gene>
    <name evidence="1" type="ORF">U472_09885</name>
</gene>
<dbReference type="Proteomes" id="UP000093514">
    <property type="component" value="Unassembled WGS sequence"/>
</dbReference>
<dbReference type="AlphaFoldDB" id="A0A1C0A7W2"/>
<name>A0A1C0A7W2_9FIRM</name>
<evidence type="ECO:0000313" key="2">
    <source>
        <dbReference type="Proteomes" id="UP000093514"/>
    </source>
</evidence>
<accession>A0A1C0A7W2</accession>
<organism evidence="1 2">
    <name type="scientific">Orenia metallireducens</name>
    <dbReference type="NCBI Taxonomy" id="1413210"/>
    <lineage>
        <taxon>Bacteria</taxon>
        <taxon>Bacillati</taxon>
        <taxon>Bacillota</taxon>
        <taxon>Clostridia</taxon>
        <taxon>Halanaerobiales</taxon>
        <taxon>Halobacteroidaceae</taxon>
        <taxon>Orenia</taxon>
    </lineage>
</organism>
<keyword evidence="2" id="KW-1185">Reference proteome</keyword>
<comment type="caution">
    <text evidence="1">The sequence shown here is derived from an EMBL/GenBank/DDBJ whole genome shotgun (WGS) entry which is preliminary data.</text>
</comment>
<evidence type="ECO:0000313" key="1">
    <source>
        <dbReference type="EMBL" id="OCL26310.1"/>
    </source>
</evidence>
<reference evidence="1 2" key="2">
    <citation type="submission" date="2016-08" db="EMBL/GenBank/DDBJ databases">
        <title>Orenia metallireducens sp. nov. strain Z6, a Novel Metal-reducing Firmicute from the Deep Subsurface.</title>
        <authorList>
            <person name="Maxim B.I."/>
            <person name="Kenneth K."/>
            <person name="Flynn T.M."/>
            <person name="Oloughlin E.J."/>
            <person name="Locke R.A."/>
            <person name="Weber J.R."/>
            <person name="Egan S.M."/>
            <person name="Mackie R.I."/>
            <person name="Cann I.K."/>
        </authorList>
    </citation>
    <scope>NUCLEOTIDE SEQUENCE [LARGE SCALE GENOMIC DNA]</scope>
    <source>
        <strain evidence="1 2">Z6</strain>
    </source>
</reference>
<dbReference type="EMBL" id="LWDV01000009">
    <property type="protein sequence ID" value="OCL26310.1"/>
    <property type="molecule type" value="Genomic_DNA"/>
</dbReference>